<dbReference type="GO" id="GO:0003735">
    <property type="term" value="F:structural constituent of ribosome"/>
    <property type="evidence" value="ECO:0007669"/>
    <property type="project" value="InterPro"/>
</dbReference>
<dbReference type="OrthoDB" id="1863004at2759"/>
<evidence type="ECO:0000313" key="3">
    <source>
        <dbReference type="EMBL" id="PKA52094.1"/>
    </source>
</evidence>
<organism evidence="3 4">
    <name type="scientific">Apostasia shenzhenica</name>
    <dbReference type="NCBI Taxonomy" id="1088818"/>
    <lineage>
        <taxon>Eukaryota</taxon>
        <taxon>Viridiplantae</taxon>
        <taxon>Streptophyta</taxon>
        <taxon>Embryophyta</taxon>
        <taxon>Tracheophyta</taxon>
        <taxon>Spermatophyta</taxon>
        <taxon>Magnoliopsida</taxon>
        <taxon>Liliopsida</taxon>
        <taxon>Asparagales</taxon>
        <taxon>Orchidaceae</taxon>
        <taxon>Apostasioideae</taxon>
        <taxon>Apostasia</taxon>
    </lineage>
</organism>
<sequence>MAFKRYVEIGRVALVNYGKEYGRLVVIVDVIDQNRANWRWRERKERRHTFLSAAMPVGGKEVGEGEEALINGRVVRVLWAKAANVMEVAEGNDKRVIVGRDDEESDGAMVPRTSTTVNGDLEEKVVDKGFTKMAYTALLKEASQLSYLAYYKVVEEALDLGSSPLRFGNVGVEVSEVDMVRGQMNFKRLSLTDIKIDIPRIPKKKALIAAMEAAGSALANIIDLNHLLCSFWLYLDLLLQM</sequence>
<evidence type="ECO:0000256" key="2">
    <source>
        <dbReference type="ARBA" id="ARBA00023274"/>
    </source>
</evidence>
<dbReference type="PANTHER" id="PTHR11127">
    <property type="entry name" value="60S RIBOSOMAL PROTEIN L14"/>
    <property type="match status" value="1"/>
</dbReference>
<dbReference type="GO" id="GO:0042273">
    <property type="term" value="P:ribosomal large subunit biogenesis"/>
    <property type="evidence" value="ECO:0007669"/>
    <property type="project" value="TreeGrafter"/>
</dbReference>
<keyword evidence="4" id="KW-1185">Reference proteome</keyword>
<dbReference type="InterPro" id="IPR039660">
    <property type="entry name" value="Ribosomal_eL14"/>
</dbReference>
<dbReference type="GO" id="GO:0022625">
    <property type="term" value="C:cytosolic large ribosomal subunit"/>
    <property type="evidence" value="ECO:0007669"/>
    <property type="project" value="TreeGrafter"/>
</dbReference>
<dbReference type="SUPFAM" id="SSF50104">
    <property type="entry name" value="Translation proteins SH3-like domain"/>
    <property type="match status" value="1"/>
</dbReference>
<dbReference type="CDD" id="cd23702">
    <property type="entry name" value="eL14"/>
    <property type="match status" value="1"/>
</dbReference>
<dbReference type="PANTHER" id="PTHR11127:SF2">
    <property type="entry name" value="LARGE RIBOSOMAL SUBUNIT PROTEIN EL14"/>
    <property type="match status" value="1"/>
</dbReference>
<dbReference type="Proteomes" id="UP000236161">
    <property type="component" value="Unassembled WGS sequence"/>
</dbReference>
<keyword evidence="2" id="KW-0687">Ribonucleoprotein</keyword>
<dbReference type="InterPro" id="IPR008991">
    <property type="entry name" value="Translation_prot_SH3-like_sf"/>
</dbReference>
<name>A0A2I0A978_9ASPA</name>
<dbReference type="AlphaFoldDB" id="A0A2I0A978"/>
<dbReference type="EMBL" id="KZ452009">
    <property type="protein sequence ID" value="PKA52094.1"/>
    <property type="molecule type" value="Genomic_DNA"/>
</dbReference>
<keyword evidence="1 3" id="KW-0689">Ribosomal protein</keyword>
<evidence type="ECO:0000256" key="1">
    <source>
        <dbReference type="ARBA" id="ARBA00022980"/>
    </source>
</evidence>
<dbReference type="Gene3D" id="2.30.30.30">
    <property type="match status" value="2"/>
</dbReference>
<dbReference type="GO" id="GO:0003723">
    <property type="term" value="F:RNA binding"/>
    <property type="evidence" value="ECO:0007669"/>
    <property type="project" value="InterPro"/>
</dbReference>
<proteinExistence type="predicted"/>
<gene>
    <name evidence="3" type="ORF">AXF42_Ash014031</name>
</gene>
<evidence type="ECO:0000313" key="4">
    <source>
        <dbReference type="Proteomes" id="UP000236161"/>
    </source>
</evidence>
<protein>
    <submittedName>
        <fullName evidence="3">Putative 60S ribosomal protein L14</fullName>
    </submittedName>
</protein>
<dbReference type="InterPro" id="IPR014722">
    <property type="entry name" value="Rib_uL2_dom2"/>
</dbReference>
<dbReference type="STRING" id="1088818.A0A2I0A978"/>
<reference evidence="3 4" key="1">
    <citation type="journal article" date="2017" name="Nature">
        <title>The Apostasia genome and the evolution of orchids.</title>
        <authorList>
            <person name="Zhang G.Q."/>
            <person name="Liu K.W."/>
            <person name="Li Z."/>
            <person name="Lohaus R."/>
            <person name="Hsiao Y.Y."/>
            <person name="Niu S.C."/>
            <person name="Wang J.Y."/>
            <person name="Lin Y.C."/>
            <person name="Xu Q."/>
            <person name="Chen L.J."/>
            <person name="Yoshida K."/>
            <person name="Fujiwara S."/>
            <person name="Wang Z.W."/>
            <person name="Zhang Y.Q."/>
            <person name="Mitsuda N."/>
            <person name="Wang M."/>
            <person name="Liu G.H."/>
            <person name="Pecoraro L."/>
            <person name="Huang H.X."/>
            <person name="Xiao X.J."/>
            <person name="Lin M."/>
            <person name="Wu X.Y."/>
            <person name="Wu W.L."/>
            <person name="Chen Y.Y."/>
            <person name="Chang S.B."/>
            <person name="Sakamoto S."/>
            <person name="Ohme-Takagi M."/>
            <person name="Yagi M."/>
            <person name="Zeng S.J."/>
            <person name="Shen C.Y."/>
            <person name="Yeh C.M."/>
            <person name="Luo Y.B."/>
            <person name="Tsai W.C."/>
            <person name="Van de Peer Y."/>
            <person name="Liu Z.J."/>
        </authorList>
    </citation>
    <scope>NUCLEOTIDE SEQUENCE [LARGE SCALE GENOMIC DNA]</scope>
    <source>
        <strain evidence="4">cv. Shenzhen</strain>
        <tissue evidence="3">Stem</tissue>
    </source>
</reference>
<accession>A0A2I0A978</accession>